<dbReference type="eggNOG" id="ENOG5032UNW">
    <property type="taxonomic scope" value="Bacteria"/>
</dbReference>
<dbReference type="KEGG" id="cjk:jk0896"/>
<accession>Q4JVU7</accession>
<protein>
    <submittedName>
        <fullName evidence="1">Uncharacterized protein</fullName>
    </submittedName>
</protein>
<evidence type="ECO:0000313" key="1">
    <source>
        <dbReference type="EMBL" id="CAI37060.1"/>
    </source>
</evidence>
<keyword evidence="2" id="KW-1185">Reference proteome</keyword>
<organism evidence="1 2">
    <name type="scientific">Corynebacterium jeikeium (strain K411)</name>
    <dbReference type="NCBI Taxonomy" id="306537"/>
    <lineage>
        <taxon>Bacteria</taxon>
        <taxon>Bacillati</taxon>
        <taxon>Actinomycetota</taxon>
        <taxon>Actinomycetes</taxon>
        <taxon>Mycobacteriales</taxon>
        <taxon>Corynebacteriaceae</taxon>
        <taxon>Corynebacterium</taxon>
    </lineage>
</organism>
<reference evidence="1 2" key="1">
    <citation type="journal article" date="2005" name="J. Bacteriol.">
        <title>Complete genome sequence and analysis of the multiresistant nosocomial pathogen Corynebacterium jeikeium K411, a lipid-requiring bacterium of the human skin flora.</title>
        <authorList>
            <person name="Tauch A."/>
            <person name="Kaiser O."/>
            <person name="Hain T."/>
            <person name="Goesmann A."/>
            <person name="Weisshaar B."/>
            <person name="Albersmeier A."/>
            <person name="Bekel T."/>
            <person name="Bischoff N."/>
            <person name="Brune I."/>
            <person name="Chakraborty T."/>
            <person name="Kalinowski J."/>
            <person name="Meyer F."/>
            <person name="Rupp O."/>
            <person name="Schneiker S."/>
            <person name="Viehoever P."/>
            <person name="Puehler A."/>
        </authorList>
    </citation>
    <scope>NUCLEOTIDE SEQUENCE [LARGE SCALE GENOMIC DNA]</scope>
    <source>
        <strain evidence="1 2">K411</strain>
    </source>
</reference>
<evidence type="ECO:0000313" key="2">
    <source>
        <dbReference type="Proteomes" id="UP000000545"/>
    </source>
</evidence>
<dbReference type="Gene3D" id="3.10.450.590">
    <property type="match status" value="1"/>
</dbReference>
<dbReference type="HOGENOM" id="CLU_108353_0_0_11"/>
<proteinExistence type="predicted"/>
<dbReference type="AlphaFoldDB" id="Q4JVU7"/>
<dbReference type="EMBL" id="CR931997">
    <property type="protein sequence ID" value="CAI37060.1"/>
    <property type="molecule type" value="Genomic_DNA"/>
</dbReference>
<gene>
    <name evidence="1" type="ordered locus">jk0896</name>
</gene>
<sequence length="195" mass="21216">MDPLTNIRHTLQAVSLAEHELEDAVAQARNAGHSWADIGQALNVSRQAAFKRFGAVRNPFTGETMAPVSTDKLPEISDKLLRHISKGEEAETVEMLDPHVREDLPWSVIVDVWTSILTDFGELQEITDQTIVPIKGDRNAAPASEALSTKSTGTSVVVSTLNHEAGELMSRIAISREGTVVGVLFLTPDATDYPF</sequence>
<name>Q4JVU7_CORJK</name>
<dbReference type="Proteomes" id="UP000000545">
    <property type="component" value="Chromosome"/>
</dbReference>